<dbReference type="GO" id="GO:0035312">
    <property type="term" value="F:5'-3' DNA exonuclease activity"/>
    <property type="evidence" value="ECO:0007669"/>
    <property type="project" value="UniProtKB-UniRule"/>
</dbReference>
<dbReference type="OrthoDB" id="5296at2759"/>
<keyword evidence="8 16" id="KW-0228">DNA excision</keyword>
<dbReference type="FunFam" id="3.40.50.1010:FF:000002">
    <property type="entry name" value="Exonuclease 1, putative"/>
    <property type="match status" value="1"/>
</dbReference>
<dbReference type="InterPro" id="IPR002347">
    <property type="entry name" value="SDR_fam"/>
</dbReference>
<evidence type="ECO:0000313" key="20">
    <source>
        <dbReference type="EMBL" id="CAF2792331.1"/>
    </source>
</evidence>
<feature type="domain" description="XPG N-terminal" evidence="19">
    <location>
        <begin position="1"/>
        <end position="99"/>
    </location>
</feature>
<dbReference type="PROSITE" id="PS00842">
    <property type="entry name" value="XPG_2"/>
    <property type="match status" value="1"/>
</dbReference>
<dbReference type="SMART" id="SM00485">
    <property type="entry name" value="XPGN"/>
    <property type="match status" value="1"/>
</dbReference>
<dbReference type="InterPro" id="IPR036279">
    <property type="entry name" value="5-3_exonuclease_C_sf"/>
</dbReference>
<comment type="subcellular location">
    <subcellularLocation>
        <location evidence="1 16">Nucleus</location>
    </subcellularLocation>
</comment>
<dbReference type="SUPFAM" id="SSF51735">
    <property type="entry name" value="NAD(P)-binding Rossmann-fold domains"/>
    <property type="match status" value="1"/>
</dbReference>
<dbReference type="SMART" id="SM00484">
    <property type="entry name" value="XPGI"/>
    <property type="match status" value="1"/>
</dbReference>
<dbReference type="AlphaFoldDB" id="A0A7R8H0M3"/>
<keyword evidence="16" id="KW-0238">DNA-binding</keyword>
<dbReference type="InterPro" id="IPR019734">
    <property type="entry name" value="TPR_rpt"/>
</dbReference>
<dbReference type="PROSITE" id="PS00061">
    <property type="entry name" value="ADH_SHORT"/>
    <property type="match status" value="1"/>
</dbReference>
<dbReference type="PRINTS" id="PR00853">
    <property type="entry name" value="XPGRADSUPER"/>
</dbReference>
<evidence type="ECO:0000256" key="10">
    <source>
        <dbReference type="ARBA" id="ARBA00022842"/>
    </source>
</evidence>
<feature type="repeat" description="TPR" evidence="15">
    <location>
        <begin position="96"/>
        <end position="129"/>
    </location>
</feature>
<dbReference type="GO" id="GO:0006298">
    <property type="term" value="P:mismatch repair"/>
    <property type="evidence" value="ECO:0007669"/>
    <property type="project" value="TreeGrafter"/>
</dbReference>
<dbReference type="Proteomes" id="UP000675881">
    <property type="component" value="Chromosome 10"/>
</dbReference>
<evidence type="ECO:0000256" key="8">
    <source>
        <dbReference type="ARBA" id="ARBA00022769"/>
    </source>
</evidence>
<dbReference type="CDD" id="cd09857">
    <property type="entry name" value="PIN_EXO1"/>
    <property type="match status" value="1"/>
</dbReference>
<evidence type="ECO:0000256" key="12">
    <source>
        <dbReference type="ARBA" id="ARBA00023002"/>
    </source>
</evidence>
<evidence type="ECO:0000256" key="5">
    <source>
        <dbReference type="ARBA" id="ARBA00022723"/>
    </source>
</evidence>
<evidence type="ECO:0000256" key="3">
    <source>
        <dbReference type="ARBA" id="ARBA00020324"/>
    </source>
</evidence>
<feature type="domain" description="XPG-I" evidence="18">
    <location>
        <begin position="138"/>
        <end position="210"/>
    </location>
</feature>
<dbReference type="EMBL" id="HG994589">
    <property type="protein sequence ID" value="CAF2792331.1"/>
    <property type="molecule type" value="Genomic_DNA"/>
</dbReference>
<evidence type="ECO:0000256" key="15">
    <source>
        <dbReference type="PROSITE-ProRule" id="PRU00339"/>
    </source>
</evidence>
<protein>
    <recommendedName>
        <fullName evidence="3 16">Exonuclease 1</fullName>
        <ecNumber evidence="16">3.1.-.-</ecNumber>
    </recommendedName>
</protein>
<keyword evidence="6" id="KW-0255">Endonuclease</keyword>
<dbReference type="InterPro" id="IPR029060">
    <property type="entry name" value="PIN-like_dom_sf"/>
</dbReference>
<keyword evidence="14 16" id="KW-0539">Nucleus</keyword>
<dbReference type="Gene3D" id="1.10.150.20">
    <property type="entry name" value="5' to 3' exonuclease, C-terminal subdomain"/>
    <property type="match status" value="1"/>
</dbReference>
<evidence type="ECO:0000256" key="1">
    <source>
        <dbReference type="ARBA" id="ARBA00004123"/>
    </source>
</evidence>
<dbReference type="InterPro" id="IPR006086">
    <property type="entry name" value="XPG-I_dom"/>
</dbReference>
<comment type="function">
    <text evidence="16">5'-&gt;3' double-stranded DNA exonuclease which may also possess a cryptic 3'-&gt;5' double-stranded DNA exonuclease activity. Functions in DNA mismatch repair.</text>
</comment>
<keyword evidence="13 16" id="KW-0234">DNA repair</keyword>
<dbReference type="SUPFAM" id="SSF47807">
    <property type="entry name" value="5' to 3' exonuclease, C-terminal subdomain"/>
    <property type="match status" value="1"/>
</dbReference>
<keyword evidence="16" id="KW-0269">Exonuclease</keyword>
<evidence type="ECO:0000256" key="13">
    <source>
        <dbReference type="ARBA" id="ARBA00023204"/>
    </source>
</evidence>
<dbReference type="InterPro" id="IPR019974">
    <property type="entry name" value="XPG_CS"/>
</dbReference>
<keyword evidence="21" id="KW-1185">Reference proteome</keyword>
<evidence type="ECO:0000256" key="2">
    <source>
        <dbReference type="ARBA" id="ARBA00010563"/>
    </source>
</evidence>
<proteinExistence type="inferred from homology"/>
<keyword evidence="10 16" id="KW-0460">Magnesium</keyword>
<dbReference type="InterPro" id="IPR044752">
    <property type="entry name" value="PIN-like_EXO1"/>
</dbReference>
<keyword evidence="11 16" id="KW-0267">Excision nuclease</keyword>
<evidence type="ECO:0000256" key="9">
    <source>
        <dbReference type="ARBA" id="ARBA00022801"/>
    </source>
</evidence>
<dbReference type="PANTHER" id="PTHR11081">
    <property type="entry name" value="FLAP ENDONUCLEASE FAMILY MEMBER"/>
    <property type="match status" value="1"/>
</dbReference>
<dbReference type="GO" id="GO:0005634">
    <property type="term" value="C:nucleus"/>
    <property type="evidence" value="ECO:0007669"/>
    <property type="project" value="UniProtKB-SubCell"/>
</dbReference>
<dbReference type="PROSITE" id="PS00841">
    <property type="entry name" value="XPG_1"/>
    <property type="match status" value="1"/>
</dbReference>
<dbReference type="GO" id="GO:0003677">
    <property type="term" value="F:DNA binding"/>
    <property type="evidence" value="ECO:0007669"/>
    <property type="project" value="UniProtKB-UniRule"/>
</dbReference>
<evidence type="ECO:0000259" key="19">
    <source>
        <dbReference type="SMART" id="SM00485"/>
    </source>
</evidence>
<evidence type="ECO:0000256" key="7">
    <source>
        <dbReference type="ARBA" id="ARBA00022763"/>
    </source>
</evidence>
<keyword evidence="7 16" id="KW-0227">DNA damage</keyword>
<accession>A0A7R8H0M3</accession>
<dbReference type="InterPro" id="IPR020904">
    <property type="entry name" value="Sc_DH/Rdtase_CS"/>
</dbReference>
<dbReference type="GO" id="GO:0006310">
    <property type="term" value="P:DNA recombination"/>
    <property type="evidence" value="ECO:0007669"/>
    <property type="project" value="TreeGrafter"/>
</dbReference>
<dbReference type="Pfam" id="PF00867">
    <property type="entry name" value="XPG_I"/>
    <property type="match status" value="1"/>
</dbReference>
<dbReference type="Gene3D" id="3.40.50.1010">
    <property type="entry name" value="5'-nuclease"/>
    <property type="match status" value="1"/>
</dbReference>
<dbReference type="EC" id="3.1.-.-" evidence="16"/>
<keyword evidence="4 16" id="KW-0540">Nuclease</keyword>
<sequence>MGITGLIPFLKNATRDANIREFSGKTAVIDVYGWLHRGTFGCADRLIKGEETDGYIRYVMKFVQIFLSANIRPILVFDGRNLPSKSLTESKRRERRELNKRLGSEYLRDGRNKEAIDCFRKAIDITPEMAHAAIREARRQGVDVLVAPYEADAQMAYLVEIGVADFVVSEDSDLVVFGCEKIFFKLDMNGFGKLYEKQFLSKCFGGATNISFEKFRYISIMSGCDYLPSLHGIGLAKSLRFWKSVNNPDIASVLPKIPSYLRMPQLEVTTDYIAGFMRANETFLYQLVYDPIKKELRHLSSPPDPSIERPFAGQFLDAELAYQMAVGNVNLHSLKLIDKYDPTNPIKVHSLYKSIWSNQPMRSGIKLDENLPPKNGSQLLMSTAFAGAQKKMEPLEKNDSELKESYTKIIQTSPIISPTSTSRRNESFIVSKYFAIDTKDRCKDRKYEKGRKDGGQWLDSINSVVTHEDKFIYTTEERKSLAIKVESPKVNQDSSSDKKRNPFVKLTTSKSSPSSPLLNIVSPKAVKVECTPDKKYGSLLSINEKDCVPKRLFNDDDNAPTTLVDSKLKCFPSNEGCSEETKTESSSPFLVIENGDKLLTDLNQDAEVEFDETLESPKISDTPTHLKATKKLKSLSSGTSASSSYFKKVGSKPSGLMKSKKSPSQQKTFVSLPSSLAPKTFKIVPLSLFLQEAKNMSISRFYGIGGGLGCGVLAYMVYKYLKRQPPLVKSEFAIFITGCDSGFGYSFAVHAARSGLTVYAGCYGSFEGSFEGIDTLKSHEDLIKNKRLRIVHCNVTNPLSIRNAKDKIEKELAQESKYLLAVVNNAGFLIFAEAEWQNYDQVNQQYQVNTIGPWNVSTQFLPLLIRATNRAKPKIVNIISYCTDCPFPCLSVYTSSKAALRALSAGMRLEVAKYGVSVINFNPGDSPSQTRICCDQDKHYSGMHPPEDPRRLKYFNLCRNKFKTLFPKQSIQILNMPDLYKTFDRILNSSNPKNEYISSPFATRSFFFLIRLLPSGLADQIRTAILHLPEY</sequence>
<evidence type="ECO:0000256" key="11">
    <source>
        <dbReference type="ARBA" id="ARBA00022881"/>
    </source>
</evidence>
<dbReference type="GO" id="GO:0016491">
    <property type="term" value="F:oxidoreductase activity"/>
    <property type="evidence" value="ECO:0007669"/>
    <property type="project" value="UniProtKB-KW"/>
</dbReference>
<evidence type="ECO:0000256" key="4">
    <source>
        <dbReference type="ARBA" id="ARBA00022722"/>
    </source>
</evidence>
<dbReference type="Gene3D" id="3.40.50.720">
    <property type="entry name" value="NAD(P)-binding Rossmann-like Domain"/>
    <property type="match status" value="1"/>
</dbReference>
<keyword evidence="12" id="KW-0560">Oxidoreductase</keyword>
<feature type="compositionally biased region" description="Low complexity" evidence="17">
    <location>
        <begin position="505"/>
        <end position="514"/>
    </location>
</feature>
<name>A0A7R8H0M3_LEPSM</name>
<dbReference type="Pfam" id="PF00752">
    <property type="entry name" value="XPG_N"/>
    <property type="match status" value="1"/>
</dbReference>
<dbReference type="InterPro" id="IPR006085">
    <property type="entry name" value="XPG_DNA_repair_N"/>
</dbReference>
<keyword evidence="9 16" id="KW-0378">Hydrolase</keyword>
<comment type="similarity">
    <text evidence="2 16">Belongs to the XPG/RAD2 endonuclease family. EXO1 subfamily.</text>
</comment>
<keyword evidence="5 16" id="KW-0479">Metal-binding</keyword>
<dbReference type="InterPro" id="IPR006084">
    <property type="entry name" value="XPG/Rad2"/>
</dbReference>
<feature type="region of interest" description="Disordered" evidence="17">
    <location>
        <begin position="486"/>
        <end position="514"/>
    </location>
</feature>
<reference evidence="20" key="1">
    <citation type="submission" date="2021-02" db="EMBL/GenBank/DDBJ databases">
        <authorList>
            <person name="Bekaert M."/>
        </authorList>
    </citation>
    <scope>NUCLEOTIDE SEQUENCE</scope>
    <source>
        <strain evidence="20">IoA-00</strain>
    </source>
</reference>
<keyword evidence="15" id="KW-0802">TPR repeat</keyword>
<evidence type="ECO:0000256" key="17">
    <source>
        <dbReference type="SAM" id="MobiDB-lite"/>
    </source>
</evidence>
<comment type="cofactor">
    <cofactor evidence="16">
        <name>Mg(2+)</name>
        <dbReference type="ChEBI" id="CHEBI:18420"/>
    </cofactor>
    <text evidence="16">Binds 2 magnesium ions per subunit. They probably participate in the reaction catalyzed by the enzyme. May bind an additional third magnesium ion after substrate binding.</text>
</comment>
<dbReference type="PANTHER" id="PTHR11081:SF8">
    <property type="entry name" value="EXONUCLEASE 1"/>
    <property type="match status" value="1"/>
</dbReference>
<organism evidence="20 21">
    <name type="scientific">Lepeophtheirus salmonis</name>
    <name type="common">Salmon louse</name>
    <name type="synonym">Caligus salmonis</name>
    <dbReference type="NCBI Taxonomy" id="72036"/>
    <lineage>
        <taxon>Eukaryota</taxon>
        <taxon>Metazoa</taxon>
        <taxon>Ecdysozoa</taxon>
        <taxon>Arthropoda</taxon>
        <taxon>Crustacea</taxon>
        <taxon>Multicrustacea</taxon>
        <taxon>Hexanauplia</taxon>
        <taxon>Copepoda</taxon>
        <taxon>Siphonostomatoida</taxon>
        <taxon>Caligidae</taxon>
        <taxon>Lepeophtheirus</taxon>
    </lineage>
</organism>
<dbReference type="GO" id="GO:0046872">
    <property type="term" value="F:metal ion binding"/>
    <property type="evidence" value="ECO:0007669"/>
    <property type="project" value="UniProtKB-UniRule"/>
</dbReference>
<dbReference type="SUPFAM" id="SSF88723">
    <property type="entry name" value="PIN domain-like"/>
    <property type="match status" value="1"/>
</dbReference>
<dbReference type="InterPro" id="IPR036291">
    <property type="entry name" value="NAD(P)-bd_dom_sf"/>
</dbReference>
<evidence type="ECO:0000259" key="18">
    <source>
        <dbReference type="SMART" id="SM00484"/>
    </source>
</evidence>
<evidence type="ECO:0000313" key="21">
    <source>
        <dbReference type="Proteomes" id="UP000675881"/>
    </source>
</evidence>
<dbReference type="FunFam" id="1.10.150.20:FF:000011">
    <property type="entry name" value="exonuclease 1"/>
    <property type="match status" value="1"/>
</dbReference>
<gene>
    <name evidence="20" type="ORF">LSAA_2742</name>
</gene>
<dbReference type="PROSITE" id="PS50005">
    <property type="entry name" value="TPR"/>
    <property type="match status" value="1"/>
</dbReference>
<dbReference type="Pfam" id="PF00106">
    <property type="entry name" value="adh_short"/>
    <property type="match status" value="1"/>
</dbReference>
<evidence type="ECO:0000256" key="14">
    <source>
        <dbReference type="ARBA" id="ARBA00023242"/>
    </source>
</evidence>
<feature type="region of interest" description="Disordered" evidence="17">
    <location>
        <begin position="637"/>
        <end position="662"/>
    </location>
</feature>
<evidence type="ECO:0000256" key="6">
    <source>
        <dbReference type="ARBA" id="ARBA00022759"/>
    </source>
</evidence>
<dbReference type="GO" id="GO:0017108">
    <property type="term" value="F:5'-flap endonuclease activity"/>
    <property type="evidence" value="ECO:0007669"/>
    <property type="project" value="TreeGrafter"/>
</dbReference>
<evidence type="ECO:0000256" key="16">
    <source>
        <dbReference type="RuleBase" id="RU910737"/>
    </source>
</evidence>